<feature type="domain" description="N-acetyltransferase" evidence="2">
    <location>
        <begin position="58"/>
        <end position="236"/>
    </location>
</feature>
<dbReference type="SUPFAM" id="SSF55729">
    <property type="entry name" value="Acyl-CoA N-acyltransferases (Nat)"/>
    <property type="match status" value="1"/>
</dbReference>
<accession>A0ABV8I7M0</accession>
<feature type="compositionally biased region" description="Low complexity" evidence="1">
    <location>
        <begin position="240"/>
        <end position="254"/>
    </location>
</feature>
<organism evidence="3 4">
    <name type="scientific">Planomonospora corallina</name>
    <dbReference type="NCBI Taxonomy" id="1806052"/>
    <lineage>
        <taxon>Bacteria</taxon>
        <taxon>Bacillati</taxon>
        <taxon>Actinomycetota</taxon>
        <taxon>Actinomycetes</taxon>
        <taxon>Streptosporangiales</taxon>
        <taxon>Streptosporangiaceae</taxon>
        <taxon>Planomonospora</taxon>
    </lineage>
</organism>
<sequence>MHSVTVTVASATPSPAVASATPSPSVPLLPAPAVPAPGTAPRAESLPAVLPAAGGRRLTLRRAVAADLPGVLALLAETAAWLNRQGVRQWPAGGFPAERIAPLVDRGDMYLLDGPAGPIATVALDGEADPEFWTAQDAPGSALYVHKLAVARGHAGRGLGEALLDWAGLRVVAAGRRWLRLDCAKDNRRLQEYYRRLRFAHLRTVDLPHRASGALFQRPGGLRGATASIPEPIPAPIPEPARAGARPAGGSRPPLLTEYP</sequence>
<name>A0ABV8I7M0_9ACTN</name>
<comment type="caution">
    <text evidence="3">The sequence shown here is derived from an EMBL/GenBank/DDBJ whole genome shotgun (WGS) entry which is preliminary data.</text>
</comment>
<evidence type="ECO:0000313" key="4">
    <source>
        <dbReference type="Proteomes" id="UP001595850"/>
    </source>
</evidence>
<dbReference type="InterPro" id="IPR000182">
    <property type="entry name" value="GNAT_dom"/>
</dbReference>
<keyword evidence="4" id="KW-1185">Reference proteome</keyword>
<keyword evidence="3" id="KW-0808">Transferase</keyword>
<feature type="region of interest" description="Disordered" evidence="1">
    <location>
        <begin position="218"/>
        <end position="260"/>
    </location>
</feature>
<dbReference type="PROSITE" id="PS51186">
    <property type="entry name" value="GNAT"/>
    <property type="match status" value="1"/>
</dbReference>
<gene>
    <name evidence="3" type="ORF">ACFOWE_13555</name>
</gene>
<protein>
    <submittedName>
        <fullName evidence="3">GNAT family N-acetyltransferase</fullName>
        <ecNumber evidence="3">2.3.1.-</ecNumber>
    </submittedName>
</protein>
<evidence type="ECO:0000259" key="2">
    <source>
        <dbReference type="PROSITE" id="PS51186"/>
    </source>
</evidence>
<dbReference type="Pfam" id="PF00583">
    <property type="entry name" value="Acetyltransf_1"/>
    <property type="match status" value="1"/>
</dbReference>
<dbReference type="EC" id="2.3.1.-" evidence="3"/>
<proteinExistence type="predicted"/>
<evidence type="ECO:0000256" key="1">
    <source>
        <dbReference type="SAM" id="MobiDB-lite"/>
    </source>
</evidence>
<dbReference type="RefSeq" id="WP_377287645.1">
    <property type="nucleotide sequence ID" value="NZ_JBHSBM010000017.1"/>
</dbReference>
<keyword evidence="3" id="KW-0012">Acyltransferase</keyword>
<dbReference type="EMBL" id="JBHSBM010000017">
    <property type="protein sequence ID" value="MFC4059326.1"/>
    <property type="molecule type" value="Genomic_DNA"/>
</dbReference>
<feature type="compositionally biased region" description="Low complexity" evidence="1">
    <location>
        <begin position="1"/>
        <end position="23"/>
    </location>
</feature>
<dbReference type="Proteomes" id="UP001595850">
    <property type="component" value="Unassembled WGS sequence"/>
</dbReference>
<dbReference type="InterPro" id="IPR016181">
    <property type="entry name" value="Acyl_CoA_acyltransferase"/>
</dbReference>
<dbReference type="Gene3D" id="3.40.630.30">
    <property type="match status" value="1"/>
</dbReference>
<evidence type="ECO:0000313" key="3">
    <source>
        <dbReference type="EMBL" id="MFC4059326.1"/>
    </source>
</evidence>
<dbReference type="GO" id="GO:0016746">
    <property type="term" value="F:acyltransferase activity"/>
    <property type="evidence" value="ECO:0007669"/>
    <property type="project" value="UniProtKB-KW"/>
</dbReference>
<feature type="region of interest" description="Disordered" evidence="1">
    <location>
        <begin position="1"/>
        <end position="24"/>
    </location>
</feature>
<dbReference type="CDD" id="cd04301">
    <property type="entry name" value="NAT_SF"/>
    <property type="match status" value="1"/>
</dbReference>
<reference evidence="4" key="1">
    <citation type="journal article" date="2019" name="Int. J. Syst. Evol. Microbiol.">
        <title>The Global Catalogue of Microorganisms (GCM) 10K type strain sequencing project: providing services to taxonomists for standard genome sequencing and annotation.</title>
        <authorList>
            <consortium name="The Broad Institute Genomics Platform"/>
            <consortium name="The Broad Institute Genome Sequencing Center for Infectious Disease"/>
            <person name="Wu L."/>
            <person name="Ma J."/>
        </authorList>
    </citation>
    <scope>NUCLEOTIDE SEQUENCE [LARGE SCALE GENOMIC DNA]</scope>
    <source>
        <strain evidence="4">TBRC 4489</strain>
    </source>
</reference>